<dbReference type="InterPro" id="IPR013525">
    <property type="entry name" value="ABC2_TM"/>
</dbReference>
<feature type="transmembrane region" description="Helical" evidence="5">
    <location>
        <begin position="354"/>
        <end position="372"/>
    </location>
</feature>
<dbReference type="InterPro" id="IPR052902">
    <property type="entry name" value="ABC-2_transporter"/>
</dbReference>
<evidence type="ECO:0000256" key="4">
    <source>
        <dbReference type="ARBA" id="ARBA00023136"/>
    </source>
</evidence>
<dbReference type="EMBL" id="DPVV01000023">
    <property type="protein sequence ID" value="HCL00907.1"/>
    <property type="molecule type" value="Genomic_DNA"/>
</dbReference>
<dbReference type="Pfam" id="PF12698">
    <property type="entry name" value="ABC2_membrane_3"/>
    <property type="match status" value="1"/>
</dbReference>
<comment type="subcellular location">
    <subcellularLocation>
        <location evidence="1">Membrane</location>
        <topology evidence="1">Multi-pass membrane protein</topology>
    </subcellularLocation>
</comment>
<feature type="transmembrane region" description="Helical" evidence="5">
    <location>
        <begin position="290"/>
        <end position="311"/>
    </location>
</feature>
<evidence type="ECO:0000256" key="2">
    <source>
        <dbReference type="ARBA" id="ARBA00022692"/>
    </source>
</evidence>
<feature type="transmembrane region" description="Helical" evidence="5">
    <location>
        <begin position="178"/>
        <end position="198"/>
    </location>
</feature>
<organism evidence="7 8">
    <name type="scientific">Lachnoclostridium phytofermentans</name>
    <dbReference type="NCBI Taxonomy" id="66219"/>
    <lineage>
        <taxon>Bacteria</taxon>
        <taxon>Bacillati</taxon>
        <taxon>Bacillota</taxon>
        <taxon>Clostridia</taxon>
        <taxon>Lachnospirales</taxon>
        <taxon>Lachnospiraceae</taxon>
    </lineage>
</organism>
<name>A0A3D2X2H2_9FIRM</name>
<proteinExistence type="predicted"/>
<comment type="caution">
    <text evidence="7">The sequence shown here is derived from an EMBL/GenBank/DDBJ whole genome shotgun (WGS) entry which is preliminary data.</text>
</comment>
<keyword evidence="3 5" id="KW-1133">Transmembrane helix</keyword>
<feature type="transmembrane region" description="Helical" evidence="5">
    <location>
        <begin position="260"/>
        <end position="278"/>
    </location>
</feature>
<protein>
    <recommendedName>
        <fullName evidence="6">ABC-2 type transporter transmembrane domain-containing protein</fullName>
    </recommendedName>
</protein>
<evidence type="ECO:0000313" key="7">
    <source>
        <dbReference type="EMBL" id="HCL00907.1"/>
    </source>
</evidence>
<dbReference type="AlphaFoldDB" id="A0A3D2X2H2"/>
<dbReference type="GO" id="GO:0016020">
    <property type="term" value="C:membrane"/>
    <property type="evidence" value="ECO:0007669"/>
    <property type="project" value="UniProtKB-SubCell"/>
</dbReference>
<dbReference type="PANTHER" id="PTHR43027:SF1">
    <property type="entry name" value="DOXORUBICIN RESISTANCE ABC TRANSPORTER PERMEASE PROTEIN DRRC-RELATED"/>
    <property type="match status" value="1"/>
</dbReference>
<accession>A0A3D2X2H2</accession>
<evidence type="ECO:0000256" key="1">
    <source>
        <dbReference type="ARBA" id="ARBA00004141"/>
    </source>
</evidence>
<evidence type="ECO:0000259" key="6">
    <source>
        <dbReference type="Pfam" id="PF12698"/>
    </source>
</evidence>
<dbReference type="PANTHER" id="PTHR43027">
    <property type="entry name" value="DOXORUBICIN RESISTANCE ABC TRANSPORTER PERMEASE PROTEIN DRRC-RELATED"/>
    <property type="match status" value="1"/>
</dbReference>
<keyword evidence="4 5" id="KW-0472">Membrane</keyword>
<evidence type="ECO:0000256" key="3">
    <source>
        <dbReference type="ARBA" id="ARBA00022989"/>
    </source>
</evidence>
<gene>
    <name evidence="7" type="ORF">DHW61_00530</name>
</gene>
<evidence type="ECO:0000256" key="5">
    <source>
        <dbReference type="SAM" id="Phobius"/>
    </source>
</evidence>
<reference evidence="7 8" key="1">
    <citation type="journal article" date="2018" name="Nat. Biotechnol.">
        <title>A standardized bacterial taxonomy based on genome phylogeny substantially revises the tree of life.</title>
        <authorList>
            <person name="Parks D.H."/>
            <person name="Chuvochina M."/>
            <person name="Waite D.W."/>
            <person name="Rinke C."/>
            <person name="Skarshewski A."/>
            <person name="Chaumeil P.A."/>
            <person name="Hugenholtz P."/>
        </authorList>
    </citation>
    <scope>NUCLEOTIDE SEQUENCE [LARGE SCALE GENOMIC DNA]</scope>
    <source>
        <strain evidence="7">UBA11728</strain>
    </source>
</reference>
<sequence>MFFHQYKYRIKYFLKTPTILFWAFFFPILLGTLFRAAFGDIMLNLGVMDSIPVAVVIEKELPQEHALLSVLPAVTYKDETPMFQVTKTTREEADQMLREGAVNGIIVLSDTVELFVSDSELQTNILKQFLDQYSRMSKAIEDIARNDPQSLPKAILLLQSDAQNIVKVSLNGKNTNGFIQYFYSLIAMSCMFGSYLGLSNSMDIQGNQKPVAARRCITPTNKLILILADSSAAITIHFLELTVVWIYLRFVLGIPIGDQPFFFLLTVFLGSVIGIAYGQFVGSISKGHEALRVSIVTGIGLILSFLSGLMVDTIKYIIEANVPLLNRINPAALITDAFYSLSVFSDYSRFTSDIVSLLVIAAIFIFASFLLLRRERYDSI</sequence>
<feature type="transmembrane region" description="Helical" evidence="5">
    <location>
        <begin position="223"/>
        <end position="248"/>
    </location>
</feature>
<keyword evidence="2 5" id="KW-0812">Transmembrane</keyword>
<feature type="domain" description="ABC-2 type transporter transmembrane" evidence="6">
    <location>
        <begin position="19"/>
        <end position="369"/>
    </location>
</feature>
<dbReference type="Proteomes" id="UP000262969">
    <property type="component" value="Unassembled WGS sequence"/>
</dbReference>
<feature type="transmembrane region" description="Helical" evidence="5">
    <location>
        <begin position="12"/>
        <end position="38"/>
    </location>
</feature>
<evidence type="ECO:0000313" key="8">
    <source>
        <dbReference type="Proteomes" id="UP000262969"/>
    </source>
</evidence>
<dbReference type="GO" id="GO:0140359">
    <property type="term" value="F:ABC-type transporter activity"/>
    <property type="evidence" value="ECO:0007669"/>
    <property type="project" value="InterPro"/>
</dbReference>